<dbReference type="GO" id="GO:0005524">
    <property type="term" value="F:ATP binding"/>
    <property type="evidence" value="ECO:0007669"/>
    <property type="project" value="UniProtKB-KW"/>
</dbReference>
<evidence type="ECO:0000256" key="17">
    <source>
        <dbReference type="PIRSR" id="PIRSR600829-3"/>
    </source>
</evidence>
<feature type="binding site" evidence="16">
    <location>
        <position position="105"/>
    </location>
    <ligand>
        <name>substrate</name>
    </ligand>
</feature>
<evidence type="ECO:0000256" key="9">
    <source>
        <dbReference type="ARBA" id="ARBA00022840"/>
    </source>
</evidence>
<dbReference type="InterPro" id="IPR033717">
    <property type="entry name" value="UDPK"/>
</dbReference>
<dbReference type="InterPro" id="IPR000829">
    <property type="entry name" value="DAGK"/>
</dbReference>
<evidence type="ECO:0000256" key="6">
    <source>
        <dbReference type="ARBA" id="ARBA00022692"/>
    </source>
</evidence>
<dbReference type="InterPro" id="IPR036945">
    <property type="entry name" value="DAGK_sf"/>
</dbReference>
<feature type="active site" description="Proton acceptor" evidence="15">
    <location>
        <position position="105"/>
    </location>
</feature>
<feature type="transmembrane region" description="Helical" evidence="20">
    <location>
        <begin position="91"/>
        <end position="108"/>
    </location>
</feature>
<sequence length="165" mass="18113">MTASVADIRITGDRMTEQPLPPPDWEPPQDDQSDAMPTPRRRCRTWRDKFGEAFRGVKLGIRGHSSFFVHFFVAALVIVAGIVFACDRWEWGLLIGCIGMVLTAELFNSSLETLFHAQDDAVKNRVQGVLDIAAGAVLMAAMTSSVIGLIVFVPKILDTVRAILG</sequence>
<keyword evidence="5" id="KW-0808">Transferase</keyword>
<keyword evidence="12 20" id="KW-0472">Membrane</keyword>
<feature type="binding site" evidence="17">
    <location>
        <position position="112"/>
    </location>
    <ligand>
        <name>ATP</name>
        <dbReference type="ChEBI" id="CHEBI:30616"/>
    </ligand>
</feature>
<dbReference type="Gene3D" id="1.10.287.3610">
    <property type="match status" value="1"/>
</dbReference>
<feature type="transmembrane region" description="Helical" evidence="20">
    <location>
        <begin position="67"/>
        <end position="85"/>
    </location>
</feature>
<keyword evidence="14" id="KW-1208">Phospholipid metabolism</keyword>
<evidence type="ECO:0000313" key="21">
    <source>
        <dbReference type="EMBL" id="VIP01975.1"/>
    </source>
</evidence>
<feature type="region of interest" description="Disordered" evidence="19">
    <location>
        <begin position="1"/>
        <end position="40"/>
    </location>
</feature>
<dbReference type="PANTHER" id="PTHR34299:SF1">
    <property type="entry name" value="DIACYLGLYCEROL KINASE"/>
    <property type="match status" value="1"/>
</dbReference>
<evidence type="ECO:0000256" key="15">
    <source>
        <dbReference type="PIRSR" id="PIRSR600829-1"/>
    </source>
</evidence>
<organism evidence="21">
    <name type="scientific">Tuwongella immobilis</name>
    <dbReference type="NCBI Taxonomy" id="692036"/>
    <lineage>
        <taxon>Bacteria</taxon>
        <taxon>Pseudomonadati</taxon>
        <taxon>Planctomycetota</taxon>
        <taxon>Planctomycetia</taxon>
        <taxon>Gemmatales</taxon>
        <taxon>Gemmataceae</taxon>
        <taxon>Tuwongella</taxon>
    </lineage>
</organism>
<evidence type="ECO:0000256" key="11">
    <source>
        <dbReference type="ARBA" id="ARBA00023098"/>
    </source>
</evidence>
<evidence type="ECO:0000256" key="14">
    <source>
        <dbReference type="ARBA" id="ARBA00023264"/>
    </source>
</evidence>
<keyword evidence="13" id="KW-0594">Phospholipid biosynthesis</keyword>
<keyword evidence="4" id="KW-0444">Lipid biosynthesis</keyword>
<dbReference type="KEGG" id="tim:GMBLW1_19850"/>
<evidence type="ECO:0000256" key="8">
    <source>
        <dbReference type="ARBA" id="ARBA00022777"/>
    </source>
</evidence>
<keyword evidence="7 17" id="KW-0547">Nucleotide-binding</keyword>
<dbReference type="Proteomes" id="UP000464378">
    <property type="component" value="Chromosome"/>
</dbReference>
<keyword evidence="6 20" id="KW-0812">Transmembrane</keyword>
<evidence type="ECO:0008006" key="23">
    <source>
        <dbReference type="Google" id="ProtNLM"/>
    </source>
</evidence>
<evidence type="ECO:0000256" key="5">
    <source>
        <dbReference type="ARBA" id="ARBA00022679"/>
    </source>
</evidence>
<keyword evidence="8 21" id="KW-0418">Kinase</keyword>
<protein>
    <recommendedName>
        <fullName evidence="23">Diacylglycerol kinase</fullName>
    </recommendedName>
</protein>
<gene>
    <name evidence="21" type="ORF">GMBLW1_19850</name>
</gene>
<evidence type="ECO:0000256" key="20">
    <source>
        <dbReference type="SAM" id="Phobius"/>
    </source>
</evidence>
<evidence type="ECO:0000256" key="18">
    <source>
        <dbReference type="PIRSR" id="PIRSR600829-4"/>
    </source>
</evidence>
<dbReference type="EMBL" id="LR586016">
    <property type="protein sequence ID" value="VIP01975.1"/>
    <property type="molecule type" value="Genomic_DNA"/>
</dbReference>
<feature type="transmembrane region" description="Helical" evidence="20">
    <location>
        <begin position="129"/>
        <end position="153"/>
    </location>
</feature>
<evidence type="ECO:0000256" key="1">
    <source>
        <dbReference type="ARBA" id="ARBA00004651"/>
    </source>
</evidence>
<evidence type="ECO:0000256" key="4">
    <source>
        <dbReference type="ARBA" id="ARBA00022516"/>
    </source>
</evidence>
<evidence type="ECO:0000313" key="22">
    <source>
        <dbReference type="Proteomes" id="UP000464378"/>
    </source>
</evidence>
<keyword evidence="9 17" id="KW-0067">ATP-binding</keyword>
<accession>A0A6C2YLJ9</accession>
<keyword evidence="22" id="KW-1185">Reference proteome</keyword>
<evidence type="ECO:0000256" key="12">
    <source>
        <dbReference type="ARBA" id="ARBA00023136"/>
    </source>
</evidence>
<dbReference type="PANTHER" id="PTHR34299">
    <property type="entry name" value="DIACYLGLYCEROL KINASE"/>
    <property type="match status" value="1"/>
</dbReference>
<evidence type="ECO:0000256" key="16">
    <source>
        <dbReference type="PIRSR" id="PIRSR600829-2"/>
    </source>
</evidence>
<keyword evidence="3" id="KW-1003">Cell membrane</keyword>
<evidence type="ECO:0000256" key="7">
    <source>
        <dbReference type="ARBA" id="ARBA00022741"/>
    </source>
</evidence>
<keyword evidence="10 20" id="KW-1133">Transmembrane helix</keyword>
<keyword evidence="11" id="KW-0443">Lipid metabolism</keyword>
<name>A0A6C2YLJ9_9BACT</name>
<reference evidence="21" key="1">
    <citation type="submission" date="2019-04" db="EMBL/GenBank/DDBJ databases">
        <authorList>
            <consortium name="Science for Life Laboratories"/>
        </authorList>
    </citation>
    <scope>NUCLEOTIDE SEQUENCE</scope>
    <source>
        <strain evidence="21">MBLW1</strain>
    </source>
</reference>
<comment type="cofactor">
    <cofactor evidence="18">
        <name>Mg(2+)</name>
        <dbReference type="ChEBI" id="CHEBI:18420"/>
    </cofactor>
    <text evidence="18">Mn(2+), Zn(2+), Cd(2+) and Co(2+) support activity to lesser extents.</text>
</comment>
<dbReference type="EMBL" id="LR593887">
    <property type="protein sequence ID" value="VTS00012.1"/>
    <property type="molecule type" value="Genomic_DNA"/>
</dbReference>
<evidence type="ECO:0000256" key="2">
    <source>
        <dbReference type="ARBA" id="ARBA00005967"/>
    </source>
</evidence>
<feature type="binding site" evidence="18">
    <location>
        <position position="112"/>
    </location>
    <ligand>
        <name>a divalent metal cation</name>
        <dbReference type="ChEBI" id="CHEBI:60240"/>
    </ligand>
</feature>
<dbReference type="CDD" id="cd14265">
    <property type="entry name" value="UDPK_IM_like"/>
    <property type="match status" value="1"/>
</dbReference>
<dbReference type="AlphaFoldDB" id="A0A6C2YLJ9"/>
<dbReference type="InParanoid" id="A0A6C2YLJ9"/>
<dbReference type="GO" id="GO:0016301">
    <property type="term" value="F:kinase activity"/>
    <property type="evidence" value="ECO:0007669"/>
    <property type="project" value="UniProtKB-KW"/>
</dbReference>
<dbReference type="GO" id="GO:0005886">
    <property type="term" value="C:plasma membrane"/>
    <property type="evidence" value="ECO:0007669"/>
    <property type="project" value="UniProtKB-SubCell"/>
</dbReference>
<evidence type="ECO:0000256" key="10">
    <source>
        <dbReference type="ARBA" id="ARBA00022989"/>
    </source>
</evidence>
<keyword evidence="18" id="KW-0460">Magnesium</keyword>
<proteinExistence type="inferred from homology"/>
<dbReference type="GO" id="GO:0046872">
    <property type="term" value="F:metal ion binding"/>
    <property type="evidence" value="ECO:0007669"/>
    <property type="project" value="UniProtKB-KW"/>
</dbReference>
<evidence type="ECO:0000256" key="3">
    <source>
        <dbReference type="ARBA" id="ARBA00022475"/>
    </source>
</evidence>
<dbReference type="GO" id="GO:0008654">
    <property type="term" value="P:phospholipid biosynthetic process"/>
    <property type="evidence" value="ECO:0007669"/>
    <property type="project" value="UniProtKB-KW"/>
</dbReference>
<keyword evidence="18" id="KW-0479">Metal-binding</keyword>
<comment type="subcellular location">
    <subcellularLocation>
        <location evidence="1">Cell membrane</location>
        <topology evidence="1">Multi-pass membrane protein</topology>
    </subcellularLocation>
</comment>
<comment type="similarity">
    <text evidence="2">Belongs to the bacterial diacylglycerol kinase family.</text>
</comment>
<dbReference type="Pfam" id="PF01219">
    <property type="entry name" value="DAGK_prokar"/>
    <property type="match status" value="1"/>
</dbReference>
<evidence type="ECO:0000256" key="13">
    <source>
        <dbReference type="ARBA" id="ARBA00023209"/>
    </source>
</evidence>
<evidence type="ECO:0000256" key="19">
    <source>
        <dbReference type="SAM" id="MobiDB-lite"/>
    </source>
</evidence>